<proteinExistence type="predicted"/>
<dbReference type="AlphaFoldDB" id="A0A8C6ZNR1"/>
<keyword evidence="2" id="KW-1185">Reference proteome</keyword>
<reference evidence="1" key="1">
    <citation type="submission" date="2025-08" db="UniProtKB">
        <authorList>
            <consortium name="Ensembl"/>
        </authorList>
    </citation>
    <scope>IDENTIFICATION</scope>
</reference>
<dbReference type="PANTHER" id="PTHR46533:SF1">
    <property type="entry name" value="ZINC FINGER MYND DOMAIN-CONTAINING PROTEIN 12"/>
    <property type="match status" value="1"/>
</dbReference>
<evidence type="ECO:0000313" key="1">
    <source>
        <dbReference type="Ensembl" id="ENSNPEP00000016243.1"/>
    </source>
</evidence>
<dbReference type="Ensembl" id="ENSNPET00000016645.1">
    <property type="protein sequence ID" value="ENSNPEP00000016243.1"/>
    <property type="gene ID" value="ENSNPEG00000012097.1"/>
</dbReference>
<dbReference type="Proteomes" id="UP000694420">
    <property type="component" value="Unplaced"/>
</dbReference>
<dbReference type="SUPFAM" id="SSF48452">
    <property type="entry name" value="TPR-like"/>
    <property type="match status" value="1"/>
</dbReference>
<sequence length="341" mass="37656">MCPRGAGVRSGTQGQAQGVDIDHQEADWVSIHERICQLLIPIHTSLPFFSSEKERKHGMEQLLNRQKYIIDVAQSTAQKFILEGEPGKAIPAGLQALRFSIRVYGACSVDVVPAYLLLAEACMDAGCLMQATTYLSQAQWLILKTPACSLAVQLKLHRDLGLLYAAKGDLEQSLYHLANDIYLASCAFGPDAVQAAEGYFHMAKIFLRQNKTDVANSLFAEVTAIWHAFLLKSVQTQEQILKTQPTRLFLSGAAEAQQTEAIQALNTILDFREKAPKQQPDGTAKVLHSLAMLYYLNGDLSKAREMGAKALDLMKQLPQQESLEAVDHLLNLINSKPCYGK</sequence>
<organism evidence="1 2">
    <name type="scientific">Nothoprocta perdicaria</name>
    <name type="common">Chilean tinamou</name>
    <name type="synonym">Crypturus perdicarius</name>
    <dbReference type="NCBI Taxonomy" id="30464"/>
    <lineage>
        <taxon>Eukaryota</taxon>
        <taxon>Metazoa</taxon>
        <taxon>Chordata</taxon>
        <taxon>Craniata</taxon>
        <taxon>Vertebrata</taxon>
        <taxon>Euteleostomi</taxon>
        <taxon>Archelosauria</taxon>
        <taxon>Archosauria</taxon>
        <taxon>Dinosauria</taxon>
        <taxon>Saurischia</taxon>
        <taxon>Theropoda</taxon>
        <taxon>Coelurosauria</taxon>
        <taxon>Aves</taxon>
        <taxon>Palaeognathae</taxon>
        <taxon>Tinamiformes</taxon>
        <taxon>Tinamidae</taxon>
        <taxon>Nothoprocta</taxon>
    </lineage>
</organism>
<gene>
    <name evidence="1" type="primary">ZMYND12</name>
</gene>
<evidence type="ECO:0000313" key="2">
    <source>
        <dbReference type="Proteomes" id="UP000694420"/>
    </source>
</evidence>
<dbReference type="InterPro" id="IPR011990">
    <property type="entry name" value="TPR-like_helical_dom_sf"/>
</dbReference>
<dbReference type="PANTHER" id="PTHR46533">
    <property type="entry name" value="ZINC FINGER MYND DOMAIN-CONTAINING PROTEIN 12"/>
    <property type="match status" value="1"/>
</dbReference>
<dbReference type="Gene3D" id="1.25.40.10">
    <property type="entry name" value="Tetratricopeptide repeat domain"/>
    <property type="match status" value="2"/>
</dbReference>
<dbReference type="InterPro" id="IPR053248">
    <property type="entry name" value="Zinc_finger_MYND_domain"/>
</dbReference>
<reference evidence="1" key="2">
    <citation type="submission" date="2025-09" db="UniProtKB">
        <authorList>
            <consortium name="Ensembl"/>
        </authorList>
    </citation>
    <scope>IDENTIFICATION</scope>
</reference>
<protein>
    <submittedName>
        <fullName evidence="1">Zinc finger MYND-type containing 12</fullName>
    </submittedName>
</protein>
<name>A0A8C6ZNR1_NOTPE</name>
<accession>A0A8C6ZNR1</accession>